<evidence type="ECO:0000313" key="2">
    <source>
        <dbReference type="Proteomes" id="UP001056384"/>
    </source>
</evidence>
<keyword evidence="2" id="KW-1185">Reference proteome</keyword>
<dbReference type="AlphaFoldDB" id="A0A9Q9AUG3"/>
<evidence type="ECO:0000313" key="1">
    <source>
        <dbReference type="EMBL" id="USW56062.1"/>
    </source>
</evidence>
<reference evidence="1" key="1">
    <citation type="submission" date="2022-06" db="EMBL/GenBank/DDBJ databases">
        <title>Complete genome sequences of two strains of the flax pathogen Septoria linicola.</title>
        <authorList>
            <person name="Lapalu N."/>
            <person name="Simon A."/>
            <person name="Demenou B."/>
            <person name="Paumier D."/>
            <person name="Guillot M.-P."/>
            <person name="Gout L."/>
            <person name="Valade R."/>
        </authorList>
    </citation>
    <scope>NUCLEOTIDE SEQUENCE</scope>
    <source>
        <strain evidence="1">SE15195</strain>
    </source>
</reference>
<accession>A0A9Q9AUG3</accession>
<gene>
    <name evidence="1" type="ORF">Slin15195_G093810</name>
</gene>
<protein>
    <submittedName>
        <fullName evidence="1">Uncharacterized protein</fullName>
    </submittedName>
</protein>
<proteinExistence type="predicted"/>
<organism evidence="1 2">
    <name type="scientific">Septoria linicola</name>
    <dbReference type="NCBI Taxonomy" id="215465"/>
    <lineage>
        <taxon>Eukaryota</taxon>
        <taxon>Fungi</taxon>
        <taxon>Dikarya</taxon>
        <taxon>Ascomycota</taxon>
        <taxon>Pezizomycotina</taxon>
        <taxon>Dothideomycetes</taxon>
        <taxon>Dothideomycetidae</taxon>
        <taxon>Mycosphaerellales</taxon>
        <taxon>Mycosphaerellaceae</taxon>
        <taxon>Septoria</taxon>
    </lineage>
</organism>
<dbReference type="Proteomes" id="UP001056384">
    <property type="component" value="Chromosome 8"/>
</dbReference>
<sequence length="304" mass="34326">MHGSDGYQDYNRDLAPVAPGGVTLPKTGSTYTGKLRKDLPCYLRAKSCWGGKEGQKVKVSYQRNASLNVKTRSTCQKCNKDVLKTDVGGRLLFEKAQAMDQAIKAYNRQLETTSAHRNEEVLRWWVMTKLFMKDLAAQAELEAWLAEQDTHLRHATRFEVLRAQISDPELLRATNADFERIVHEAINSLVHPQHRTGRVATLEIANVDLMKARLCAEAAEAGLILQRQGLMAAVPKDAAAAGVTTKLEYKVWQLYTLLTDMQLCSDIPLSVYPQLGQNGEEWRQIYICYRIRYLENDGDLNALQ</sequence>
<dbReference type="EMBL" id="CP099425">
    <property type="protein sequence ID" value="USW56062.1"/>
    <property type="molecule type" value="Genomic_DNA"/>
</dbReference>
<name>A0A9Q9AUG3_9PEZI</name>